<keyword evidence="6" id="KW-1185">Reference proteome</keyword>
<dbReference type="EMBL" id="BGPR01222583">
    <property type="protein sequence ID" value="GBN65651.1"/>
    <property type="molecule type" value="Genomic_DNA"/>
</dbReference>
<comment type="caution">
    <text evidence="4">The sequence shown here is derived from an EMBL/GenBank/DDBJ whole genome shotgun (WGS) entry which is preliminary data.</text>
</comment>
<protein>
    <submittedName>
        <fullName evidence="4">Uncharacterized protein</fullName>
    </submittedName>
</protein>
<evidence type="ECO:0000256" key="1">
    <source>
        <dbReference type="SAM" id="MobiDB-lite"/>
    </source>
</evidence>
<feature type="non-terminal residue" evidence="4">
    <location>
        <position position="96"/>
    </location>
</feature>
<evidence type="ECO:0000313" key="6">
    <source>
        <dbReference type="Proteomes" id="UP000499080"/>
    </source>
</evidence>
<dbReference type="AlphaFoldDB" id="A0A4Y2QQU2"/>
<gene>
    <name evidence="5" type="ORF">AVEN_110073_1</name>
    <name evidence="2" type="ORF">AVEN_2455_1</name>
    <name evidence="3" type="ORF">AVEN_36981_1</name>
    <name evidence="4" type="ORF">AVEN_85292_1</name>
</gene>
<dbReference type="EMBL" id="BGPR01222594">
    <property type="protein sequence ID" value="GBN65683.1"/>
    <property type="molecule type" value="Genomic_DNA"/>
</dbReference>
<dbReference type="EMBL" id="BGPR01222596">
    <property type="protein sequence ID" value="GBN65687.1"/>
    <property type="molecule type" value="Genomic_DNA"/>
</dbReference>
<dbReference type="EMBL" id="BGPR01222364">
    <property type="protein sequence ID" value="GBN65219.1"/>
    <property type="molecule type" value="Genomic_DNA"/>
</dbReference>
<dbReference type="Proteomes" id="UP000499080">
    <property type="component" value="Unassembled WGS sequence"/>
</dbReference>
<evidence type="ECO:0000313" key="2">
    <source>
        <dbReference type="EMBL" id="GBN65219.1"/>
    </source>
</evidence>
<sequence>MIDVRENELKVEALKDELFRIGPCEEANFTHHKINREIKEKSKNQVNPFKVVPHHKAAKPRPLNEAQNPIQTKNSFQSLIPDAPEIPTIILKITIS</sequence>
<reference evidence="4 6" key="1">
    <citation type="journal article" date="2019" name="Sci. Rep.">
        <title>Orb-weaving spider Araneus ventricosus genome elucidates the spidroin gene catalogue.</title>
        <authorList>
            <person name="Kono N."/>
            <person name="Nakamura H."/>
            <person name="Ohtoshi R."/>
            <person name="Moran D.A.P."/>
            <person name="Shinohara A."/>
            <person name="Yoshida Y."/>
            <person name="Fujiwara M."/>
            <person name="Mori M."/>
            <person name="Tomita M."/>
            <person name="Arakawa K."/>
        </authorList>
    </citation>
    <scope>NUCLEOTIDE SEQUENCE [LARGE SCALE GENOMIC DNA]</scope>
</reference>
<evidence type="ECO:0000313" key="4">
    <source>
        <dbReference type="EMBL" id="GBN65683.1"/>
    </source>
</evidence>
<evidence type="ECO:0000313" key="5">
    <source>
        <dbReference type="EMBL" id="GBN65687.1"/>
    </source>
</evidence>
<evidence type="ECO:0000313" key="3">
    <source>
        <dbReference type="EMBL" id="GBN65651.1"/>
    </source>
</evidence>
<proteinExistence type="predicted"/>
<feature type="region of interest" description="Disordered" evidence="1">
    <location>
        <begin position="39"/>
        <end position="69"/>
    </location>
</feature>
<accession>A0A4Y2QQU2</accession>
<name>A0A4Y2QQU2_ARAVE</name>
<organism evidence="4 6">
    <name type="scientific">Araneus ventricosus</name>
    <name type="common">Orbweaver spider</name>
    <name type="synonym">Epeira ventricosa</name>
    <dbReference type="NCBI Taxonomy" id="182803"/>
    <lineage>
        <taxon>Eukaryota</taxon>
        <taxon>Metazoa</taxon>
        <taxon>Ecdysozoa</taxon>
        <taxon>Arthropoda</taxon>
        <taxon>Chelicerata</taxon>
        <taxon>Arachnida</taxon>
        <taxon>Araneae</taxon>
        <taxon>Araneomorphae</taxon>
        <taxon>Entelegynae</taxon>
        <taxon>Araneoidea</taxon>
        <taxon>Araneidae</taxon>
        <taxon>Araneus</taxon>
    </lineage>
</organism>